<dbReference type="Pfam" id="PF00530">
    <property type="entry name" value="SRCR"/>
    <property type="match status" value="1"/>
</dbReference>
<evidence type="ECO:0000313" key="9">
    <source>
        <dbReference type="EMBL" id="CAK6983720.1"/>
    </source>
</evidence>
<evidence type="ECO:0000256" key="3">
    <source>
        <dbReference type="ARBA" id="ARBA00022729"/>
    </source>
</evidence>
<dbReference type="PANTHER" id="PTHR48071">
    <property type="entry name" value="SRCR DOMAIN-CONTAINING PROTEIN"/>
    <property type="match status" value="1"/>
</dbReference>
<evidence type="ECO:0000256" key="2">
    <source>
        <dbReference type="ARBA" id="ARBA00022525"/>
    </source>
</evidence>
<comment type="subcellular location">
    <subcellularLocation>
        <location evidence="1">Secreted</location>
    </subcellularLocation>
</comment>
<keyword evidence="10" id="KW-1185">Reference proteome</keyword>
<dbReference type="GO" id="GO:0005886">
    <property type="term" value="C:plasma membrane"/>
    <property type="evidence" value="ECO:0007669"/>
    <property type="project" value="TreeGrafter"/>
</dbReference>
<organism evidence="9 10">
    <name type="scientific">Scomber scombrus</name>
    <name type="common">Atlantic mackerel</name>
    <name type="synonym">Scomber vernalis</name>
    <dbReference type="NCBI Taxonomy" id="13677"/>
    <lineage>
        <taxon>Eukaryota</taxon>
        <taxon>Metazoa</taxon>
        <taxon>Chordata</taxon>
        <taxon>Craniata</taxon>
        <taxon>Vertebrata</taxon>
        <taxon>Euteleostomi</taxon>
        <taxon>Actinopterygii</taxon>
        <taxon>Neopterygii</taxon>
        <taxon>Teleostei</taxon>
        <taxon>Neoteleostei</taxon>
        <taxon>Acanthomorphata</taxon>
        <taxon>Pelagiaria</taxon>
        <taxon>Scombriformes</taxon>
        <taxon>Scombridae</taxon>
        <taxon>Scomber</taxon>
    </lineage>
</organism>
<dbReference type="PROSITE" id="PS50287">
    <property type="entry name" value="SRCR_2"/>
    <property type="match status" value="1"/>
</dbReference>
<name>A0AAV1QKR5_SCOSC</name>
<evidence type="ECO:0000256" key="6">
    <source>
        <dbReference type="ARBA" id="ARBA00023180"/>
    </source>
</evidence>
<evidence type="ECO:0000256" key="7">
    <source>
        <dbReference type="PROSITE-ProRule" id="PRU00196"/>
    </source>
</evidence>
<accession>A0AAV1QKR5</accession>
<feature type="non-terminal residue" evidence="9">
    <location>
        <position position="1"/>
    </location>
</feature>
<dbReference type="InterPro" id="IPR001190">
    <property type="entry name" value="SRCR"/>
</dbReference>
<evidence type="ECO:0000256" key="4">
    <source>
        <dbReference type="ARBA" id="ARBA00022737"/>
    </source>
</evidence>
<dbReference type="Proteomes" id="UP001314229">
    <property type="component" value="Unassembled WGS sequence"/>
</dbReference>
<keyword evidence="3" id="KW-0732">Signal</keyword>
<dbReference type="PRINTS" id="PR00258">
    <property type="entry name" value="SPERACTRCPTR"/>
</dbReference>
<keyword evidence="5 7" id="KW-1015">Disulfide bond</keyword>
<dbReference type="GO" id="GO:0004252">
    <property type="term" value="F:serine-type endopeptidase activity"/>
    <property type="evidence" value="ECO:0007669"/>
    <property type="project" value="TreeGrafter"/>
</dbReference>
<dbReference type="GO" id="GO:0005615">
    <property type="term" value="C:extracellular space"/>
    <property type="evidence" value="ECO:0007669"/>
    <property type="project" value="TreeGrafter"/>
</dbReference>
<evidence type="ECO:0000313" key="10">
    <source>
        <dbReference type="Proteomes" id="UP001314229"/>
    </source>
</evidence>
<feature type="disulfide bond" evidence="7">
    <location>
        <begin position="70"/>
        <end position="80"/>
    </location>
</feature>
<comment type="caution">
    <text evidence="9">The sequence shown here is derived from an EMBL/GenBank/DDBJ whole genome shotgun (WGS) entry which is preliminary data.</text>
</comment>
<dbReference type="InterPro" id="IPR036772">
    <property type="entry name" value="SRCR-like_dom_sf"/>
</dbReference>
<protein>
    <submittedName>
        <fullName evidence="9">Scavenger receptor cysteine-rich type 1 protein M130-like</fullName>
    </submittedName>
</protein>
<evidence type="ECO:0000259" key="8">
    <source>
        <dbReference type="PROSITE" id="PS50287"/>
    </source>
</evidence>
<dbReference type="PANTHER" id="PTHR48071:SF15">
    <property type="entry name" value="SRCR DOMAIN-CONTAINING PROTEIN"/>
    <property type="match status" value="1"/>
</dbReference>
<feature type="non-terminal residue" evidence="9">
    <location>
        <position position="101"/>
    </location>
</feature>
<evidence type="ECO:0000256" key="1">
    <source>
        <dbReference type="ARBA" id="ARBA00004613"/>
    </source>
</evidence>
<feature type="domain" description="SRCR" evidence="8">
    <location>
        <begin position="2"/>
        <end position="101"/>
    </location>
</feature>
<proteinExistence type="predicted"/>
<sequence length="101" mass="10766">SVRLVNGTSLCSGRLEVKSEQSWSSVCEADFDQQDAEVVCRELGCGAPSVLQGALYGEVEAPMWTKEFQCGGNESALLDCRRSDSARRTCSPGKAVGLTCS</sequence>
<dbReference type="GO" id="GO:0031638">
    <property type="term" value="P:zymogen activation"/>
    <property type="evidence" value="ECO:0007669"/>
    <property type="project" value="TreeGrafter"/>
</dbReference>
<dbReference type="SMART" id="SM00202">
    <property type="entry name" value="SR"/>
    <property type="match status" value="1"/>
</dbReference>
<reference evidence="9 10" key="1">
    <citation type="submission" date="2024-01" db="EMBL/GenBank/DDBJ databases">
        <authorList>
            <person name="Alioto T."/>
            <person name="Alioto T."/>
            <person name="Gomez Garrido J."/>
        </authorList>
    </citation>
    <scope>NUCLEOTIDE SEQUENCE [LARGE SCALE GENOMIC DNA]</scope>
</reference>
<gene>
    <name evidence="9" type="ORF">FSCOSCO3_A031549</name>
</gene>
<keyword evidence="9" id="KW-0675">Receptor</keyword>
<keyword evidence="6" id="KW-0325">Glycoprotein</keyword>
<dbReference type="Gene3D" id="3.10.250.10">
    <property type="entry name" value="SRCR-like domain"/>
    <property type="match status" value="1"/>
</dbReference>
<comment type="caution">
    <text evidence="7">Lacks conserved residue(s) required for the propagation of feature annotation.</text>
</comment>
<keyword evidence="2" id="KW-0964">Secreted</keyword>
<keyword evidence="4" id="KW-0677">Repeat</keyword>
<dbReference type="EMBL" id="CAWUFR010001429">
    <property type="protein sequence ID" value="CAK6983720.1"/>
    <property type="molecule type" value="Genomic_DNA"/>
</dbReference>
<dbReference type="FunFam" id="3.10.250.10:FF:000013">
    <property type="entry name" value="CD163 molecule like 1"/>
    <property type="match status" value="1"/>
</dbReference>
<dbReference type="AlphaFoldDB" id="A0AAV1QKR5"/>
<dbReference type="SUPFAM" id="SSF56487">
    <property type="entry name" value="SRCR-like"/>
    <property type="match status" value="1"/>
</dbReference>
<evidence type="ECO:0000256" key="5">
    <source>
        <dbReference type="ARBA" id="ARBA00023157"/>
    </source>
</evidence>